<protein>
    <submittedName>
        <fullName evidence="1">9833_t:CDS:1</fullName>
    </submittedName>
</protein>
<gene>
    <name evidence="1" type="ORF">ACOLOM_LOCUS601</name>
</gene>
<sequence length="851" mass="95345">MMPNMNGFELIKKLRSNTATRLIPVIFLSARAGEEANVKGLEQGADDYLVKPFSEKELIARINVNITFSHLRQKLFLQQKQQSDTSELLFFISEKIRSGFDIGETITIAIEKIMILMPCERIFLVKTDSVNPDLALVMAFSSSDPNEVNPTGRIIPYTFNKNEKFLQKLYQRYNIGNSSEMEGSLKTLQDAFVDHDEYLLKENFYSNKLGRYVSTIAVPIRAKSSLWGWIVSNRPPDKTWSDSEKKKLKNEAQMEAARAANEAKGQILANTSHELRTPLGAIIGVLSAFEGTPLTKDQEDMVQIMTRTSEVVLSVVNNILDAAKLEAQKISLVDKDFALLHVVEETISIIGERAGAKQLELILCYEYKSLPNYIKSDPDSVKFTETGEIILKVSMASDKFVTGENDVKENCTLYVELTDTGIGIDPEFMKHMWESFSQADASITRRQDGTGLGLSICKHLVTMNGGQIGATSELGKGSRFWFTWNFEPLQPMSFNLPFSPTIRSKRVLVIDPVDAARSALVRFLSDHVKQVRAFNTIENGVTSAKPWKEHNELYDLAFFNIHKDNVYDIRKAANELRSLCGDHMRIVLMAFWSTKGRILGEEIMKEVGGRITTLYKPIMHKRILDCLHDIENFNSTSNKLHAHSIIKSEEYYQPSTRISEEKDLSTRINANNTEVTAMLIDGEDRVDQVRTPDNSSGSLKRISLADGKTLDDHGHVLKSRTRPTSRSKCVLCVEDNPINLKVLQHQLTKLGYQSISATNGQEAVDLITDFTTHSNNEGSSSSPHSSHHEKISLILMDCAMPVMSGFDASKVIRAMESSMSQIPIIALTASAIQGSKEKCLESGMNDFLTSH</sequence>
<comment type="caution">
    <text evidence="1">The sequence shown here is derived from an EMBL/GenBank/DDBJ whole genome shotgun (WGS) entry which is preliminary data.</text>
</comment>
<reference evidence="1" key="1">
    <citation type="submission" date="2021-06" db="EMBL/GenBank/DDBJ databases">
        <authorList>
            <person name="Kallberg Y."/>
            <person name="Tangrot J."/>
            <person name="Rosling A."/>
        </authorList>
    </citation>
    <scope>NUCLEOTIDE SEQUENCE</scope>
    <source>
        <strain evidence="1">CL356</strain>
    </source>
</reference>
<dbReference type="Proteomes" id="UP000789525">
    <property type="component" value="Unassembled WGS sequence"/>
</dbReference>
<proteinExistence type="predicted"/>
<evidence type="ECO:0000313" key="1">
    <source>
        <dbReference type="EMBL" id="CAG8447513.1"/>
    </source>
</evidence>
<dbReference type="EMBL" id="CAJVPT010000600">
    <property type="protein sequence ID" value="CAG8447513.1"/>
    <property type="molecule type" value="Genomic_DNA"/>
</dbReference>
<evidence type="ECO:0000313" key="2">
    <source>
        <dbReference type="Proteomes" id="UP000789525"/>
    </source>
</evidence>
<organism evidence="1 2">
    <name type="scientific">Acaulospora colombiana</name>
    <dbReference type="NCBI Taxonomy" id="27376"/>
    <lineage>
        <taxon>Eukaryota</taxon>
        <taxon>Fungi</taxon>
        <taxon>Fungi incertae sedis</taxon>
        <taxon>Mucoromycota</taxon>
        <taxon>Glomeromycotina</taxon>
        <taxon>Glomeromycetes</taxon>
        <taxon>Diversisporales</taxon>
        <taxon>Acaulosporaceae</taxon>
        <taxon>Acaulospora</taxon>
    </lineage>
</organism>
<name>A0ACA9K266_9GLOM</name>
<keyword evidence="2" id="KW-1185">Reference proteome</keyword>
<accession>A0ACA9K266</accession>